<name>A0ABC8RCN1_9AQUA</name>
<accession>A0ABC8RCN1</accession>
<dbReference type="EMBL" id="CAUOFW020001192">
    <property type="protein sequence ID" value="CAK9142031.1"/>
    <property type="molecule type" value="Genomic_DNA"/>
</dbReference>
<protein>
    <submittedName>
        <fullName evidence="1">Uncharacterized protein</fullName>
    </submittedName>
</protein>
<proteinExistence type="predicted"/>
<reference evidence="1 2" key="1">
    <citation type="submission" date="2024-02" db="EMBL/GenBank/DDBJ databases">
        <authorList>
            <person name="Vignale AGUSTIN F."/>
            <person name="Sosa J E."/>
            <person name="Modenutti C."/>
        </authorList>
    </citation>
    <scope>NUCLEOTIDE SEQUENCE [LARGE SCALE GENOMIC DNA]</scope>
</reference>
<dbReference type="AlphaFoldDB" id="A0ABC8RCN1"/>
<sequence>DQRGVPILRVNHSVLRTLYGEDAGGAGSERSTDLASEPFCASYSVTGQIW</sequence>
<evidence type="ECO:0000313" key="1">
    <source>
        <dbReference type="EMBL" id="CAK9142031.1"/>
    </source>
</evidence>
<evidence type="ECO:0000313" key="2">
    <source>
        <dbReference type="Proteomes" id="UP001642360"/>
    </source>
</evidence>
<comment type="caution">
    <text evidence="1">The sequence shown here is derived from an EMBL/GenBank/DDBJ whole genome shotgun (WGS) entry which is preliminary data.</text>
</comment>
<organism evidence="1 2">
    <name type="scientific">Ilex paraguariensis</name>
    <name type="common">yerba mate</name>
    <dbReference type="NCBI Taxonomy" id="185542"/>
    <lineage>
        <taxon>Eukaryota</taxon>
        <taxon>Viridiplantae</taxon>
        <taxon>Streptophyta</taxon>
        <taxon>Embryophyta</taxon>
        <taxon>Tracheophyta</taxon>
        <taxon>Spermatophyta</taxon>
        <taxon>Magnoliopsida</taxon>
        <taxon>eudicotyledons</taxon>
        <taxon>Gunneridae</taxon>
        <taxon>Pentapetalae</taxon>
        <taxon>asterids</taxon>
        <taxon>campanulids</taxon>
        <taxon>Aquifoliales</taxon>
        <taxon>Aquifoliaceae</taxon>
        <taxon>Ilex</taxon>
    </lineage>
</organism>
<keyword evidence="2" id="KW-1185">Reference proteome</keyword>
<feature type="non-terminal residue" evidence="1">
    <location>
        <position position="1"/>
    </location>
</feature>
<dbReference type="Proteomes" id="UP001642360">
    <property type="component" value="Unassembled WGS sequence"/>
</dbReference>
<gene>
    <name evidence="1" type="ORF">ILEXP_LOCUS9670</name>
</gene>